<keyword evidence="2" id="KW-1185">Reference proteome</keyword>
<dbReference type="Proteomes" id="UP000789405">
    <property type="component" value="Unassembled WGS sequence"/>
</dbReference>
<name>A0A9N9K0U4_9GLOM</name>
<dbReference type="AlphaFoldDB" id="A0A9N9K0U4"/>
<proteinExistence type="predicted"/>
<dbReference type="EMBL" id="CAJVPY010040977">
    <property type="protein sequence ID" value="CAG8806226.1"/>
    <property type="molecule type" value="Genomic_DNA"/>
</dbReference>
<accession>A0A9N9K0U4</accession>
<comment type="caution">
    <text evidence="1">The sequence shown here is derived from an EMBL/GenBank/DDBJ whole genome shotgun (WGS) entry which is preliminary data.</text>
</comment>
<gene>
    <name evidence="1" type="ORF">DERYTH_LOCUS24430</name>
</gene>
<evidence type="ECO:0000313" key="2">
    <source>
        <dbReference type="Proteomes" id="UP000789405"/>
    </source>
</evidence>
<sequence>ILESLNGDTKKYIMEWVDTVREKYISDNDLGNDDNDNPIYYGDPLLIIEWDETGLVQ</sequence>
<organism evidence="1 2">
    <name type="scientific">Dentiscutata erythropus</name>
    <dbReference type="NCBI Taxonomy" id="1348616"/>
    <lineage>
        <taxon>Eukaryota</taxon>
        <taxon>Fungi</taxon>
        <taxon>Fungi incertae sedis</taxon>
        <taxon>Mucoromycota</taxon>
        <taxon>Glomeromycotina</taxon>
        <taxon>Glomeromycetes</taxon>
        <taxon>Diversisporales</taxon>
        <taxon>Gigasporaceae</taxon>
        <taxon>Dentiscutata</taxon>
    </lineage>
</organism>
<protein>
    <submittedName>
        <fullName evidence="1">27631_t:CDS:1</fullName>
    </submittedName>
</protein>
<evidence type="ECO:0000313" key="1">
    <source>
        <dbReference type="EMBL" id="CAG8806226.1"/>
    </source>
</evidence>
<feature type="non-terminal residue" evidence="1">
    <location>
        <position position="1"/>
    </location>
</feature>
<reference evidence="1" key="1">
    <citation type="submission" date="2021-06" db="EMBL/GenBank/DDBJ databases">
        <authorList>
            <person name="Kallberg Y."/>
            <person name="Tangrot J."/>
            <person name="Rosling A."/>
        </authorList>
    </citation>
    <scope>NUCLEOTIDE SEQUENCE</scope>
    <source>
        <strain evidence="1">MA453B</strain>
    </source>
</reference>